<comment type="caution">
    <text evidence="11">The sequence shown here is derived from an EMBL/GenBank/DDBJ whole genome shotgun (WGS) entry which is preliminary data.</text>
</comment>
<evidence type="ECO:0000256" key="3">
    <source>
        <dbReference type="ARBA" id="ARBA00022481"/>
    </source>
</evidence>
<dbReference type="EMBL" id="JAEPBG010000004">
    <property type="protein sequence ID" value="MBK4735510.1"/>
    <property type="molecule type" value="Genomic_DNA"/>
</dbReference>
<evidence type="ECO:0000256" key="7">
    <source>
        <dbReference type="ARBA" id="ARBA00029447"/>
    </source>
</evidence>
<dbReference type="InterPro" id="IPR051310">
    <property type="entry name" value="MCP_chemotaxis"/>
</dbReference>
<keyword evidence="5 9" id="KW-1133">Transmembrane helix</keyword>
<protein>
    <submittedName>
        <fullName evidence="11">Cache domain-containing protein</fullName>
    </submittedName>
</protein>
<keyword evidence="6 9" id="KW-0472">Membrane</keyword>
<evidence type="ECO:0000256" key="5">
    <source>
        <dbReference type="ARBA" id="ARBA00022989"/>
    </source>
</evidence>
<dbReference type="Proteomes" id="UP000622890">
    <property type="component" value="Unassembled WGS sequence"/>
</dbReference>
<dbReference type="FunFam" id="1.10.287.950:FF:000001">
    <property type="entry name" value="Methyl-accepting chemotaxis sensory transducer"/>
    <property type="match status" value="1"/>
</dbReference>
<dbReference type="AlphaFoldDB" id="A0A934SRZ7"/>
<dbReference type="GO" id="GO:0006935">
    <property type="term" value="P:chemotaxis"/>
    <property type="evidence" value="ECO:0007669"/>
    <property type="project" value="InterPro"/>
</dbReference>
<keyword evidence="2" id="KW-1003">Cell membrane</keyword>
<feature type="transmembrane region" description="Helical" evidence="9">
    <location>
        <begin position="162"/>
        <end position="184"/>
    </location>
</feature>
<reference evidence="11" key="1">
    <citation type="submission" date="2021-01" db="EMBL/GenBank/DDBJ databases">
        <title>Genome sequence of strain Noviherbaspirillum sp. DKR-6.</title>
        <authorList>
            <person name="Chaudhary D.K."/>
        </authorList>
    </citation>
    <scope>NUCLEOTIDE SEQUENCE</scope>
    <source>
        <strain evidence="11">DKR-6</strain>
    </source>
</reference>
<comment type="subcellular location">
    <subcellularLocation>
        <location evidence="1">Cell membrane</location>
        <topology evidence="1">Multi-pass membrane protein</topology>
    </subcellularLocation>
</comment>
<dbReference type="SMART" id="SM01049">
    <property type="entry name" value="Cache_2"/>
    <property type="match status" value="1"/>
</dbReference>
<dbReference type="PANTHER" id="PTHR43531">
    <property type="entry name" value="PROTEIN ICFG"/>
    <property type="match status" value="1"/>
</dbReference>
<feature type="domain" description="Methyl-accepting transducer" evidence="10">
    <location>
        <begin position="245"/>
        <end position="474"/>
    </location>
</feature>
<dbReference type="CDD" id="cd11386">
    <property type="entry name" value="MCP_signal"/>
    <property type="match status" value="1"/>
</dbReference>
<gene>
    <name evidence="11" type="ORF">JJB74_12875</name>
</gene>
<dbReference type="GO" id="GO:0004888">
    <property type="term" value="F:transmembrane signaling receptor activity"/>
    <property type="evidence" value="ECO:0007669"/>
    <property type="project" value="InterPro"/>
</dbReference>
<dbReference type="PROSITE" id="PS50111">
    <property type="entry name" value="CHEMOTAXIS_TRANSDUC_2"/>
    <property type="match status" value="1"/>
</dbReference>
<dbReference type="GO" id="GO:0007165">
    <property type="term" value="P:signal transduction"/>
    <property type="evidence" value="ECO:0007669"/>
    <property type="project" value="UniProtKB-KW"/>
</dbReference>
<dbReference type="GO" id="GO:0005886">
    <property type="term" value="C:plasma membrane"/>
    <property type="evidence" value="ECO:0007669"/>
    <property type="project" value="UniProtKB-SubCell"/>
</dbReference>
<dbReference type="Gene3D" id="1.10.287.950">
    <property type="entry name" value="Methyl-accepting chemotaxis protein"/>
    <property type="match status" value="1"/>
</dbReference>
<organism evidence="11 12">
    <name type="scientific">Noviherbaspirillum pedocola</name>
    <dbReference type="NCBI Taxonomy" id="2801341"/>
    <lineage>
        <taxon>Bacteria</taxon>
        <taxon>Pseudomonadati</taxon>
        <taxon>Pseudomonadota</taxon>
        <taxon>Betaproteobacteria</taxon>
        <taxon>Burkholderiales</taxon>
        <taxon>Oxalobacteraceae</taxon>
        <taxon>Noviherbaspirillum</taxon>
    </lineage>
</organism>
<dbReference type="InterPro" id="IPR004090">
    <property type="entry name" value="Chemotax_Me-accpt_rcpt"/>
</dbReference>
<evidence type="ECO:0000256" key="9">
    <source>
        <dbReference type="SAM" id="Phobius"/>
    </source>
</evidence>
<evidence type="ECO:0000256" key="2">
    <source>
        <dbReference type="ARBA" id="ARBA00022475"/>
    </source>
</evidence>
<name>A0A934SRZ7_9BURK</name>
<evidence type="ECO:0000256" key="4">
    <source>
        <dbReference type="ARBA" id="ARBA00022692"/>
    </source>
</evidence>
<evidence type="ECO:0000256" key="8">
    <source>
        <dbReference type="PROSITE-ProRule" id="PRU00284"/>
    </source>
</evidence>
<dbReference type="SMART" id="SM00283">
    <property type="entry name" value="MA"/>
    <property type="match status" value="1"/>
</dbReference>
<evidence type="ECO:0000256" key="1">
    <source>
        <dbReference type="ARBA" id="ARBA00004651"/>
    </source>
</evidence>
<dbReference type="PANTHER" id="PTHR43531:SF14">
    <property type="entry name" value="METHYL-ACCEPTING CHEMOTAXIS PROTEIN I-RELATED"/>
    <property type="match status" value="1"/>
</dbReference>
<evidence type="ECO:0000313" key="12">
    <source>
        <dbReference type="Proteomes" id="UP000622890"/>
    </source>
</evidence>
<dbReference type="InterPro" id="IPR033480">
    <property type="entry name" value="sCache_2"/>
</dbReference>
<evidence type="ECO:0000259" key="10">
    <source>
        <dbReference type="PROSITE" id="PS50111"/>
    </source>
</evidence>
<evidence type="ECO:0000313" key="11">
    <source>
        <dbReference type="EMBL" id="MBK4735510.1"/>
    </source>
</evidence>
<keyword evidence="12" id="KW-1185">Reference proteome</keyword>
<proteinExistence type="inferred from homology"/>
<keyword evidence="3" id="KW-0488">Methylation</keyword>
<dbReference type="Gene3D" id="3.30.450.20">
    <property type="entry name" value="PAS domain"/>
    <property type="match status" value="1"/>
</dbReference>
<dbReference type="PRINTS" id="PR00260">
    <property type="entry name" value="CHEMTRNSDUCR"/>
</dbReference>
<evidence type="ECO:0000256" key="6">
    <source>
        <dbReference type="ARBA" id="ARBA00023136"/>
    </source>
</evidence>
<dbReference type="Pfam" id="PF17200">
    <property type="entry name" value="sCache_2"/>
    <property type="match status" value="1"/>
</dbReference>
<keyword evidence="4 9" id="KW-0812">Transmembrane</keyword>
<sequence>MTVNVVRDRSLRLDERMAQLHNAGDMALSITKEYAELASKGTMAEDEAKKQALQRIKSLRYGQSGYFTVLSEKAVLMHPFKPELVGTDPAAFKDPDGTLVYVDAIKAVKGNGDGFTKYLWAKPGENKPVPKLAYDNGYKPWDWIFMTGLYIDDVDAAFYKDLIVSGALLAAIIVALTAIVLLIVRGIERSIGGEPAQATELAHRIAGGDLETAIHIRAGDRSSLMFAMKTMRDGLIDIVSQVRTGTDTIATASSQIAAGNQDLSSRTEQQASSLEETAASMEELTSTVTQSADNARQANQLAISASKIASQGGRVVSEVVDTMAAINESSKRIVDIIGVIDGIAFQTNILALNAAVEAARAGEQGRGFAVVATEVRSLAQRSAAAAKEIKALIDDSVSKVDTGASLVTKAGTTMNEIVSSVQRVTNIMGEILAASQEQTAGISEINTAVSQMDQVTQQNAALVEQAAAASESMQHQAAQLAQVVSIFRVGTASASSAPVAQAQRSQGHVLARKDAGSRNAIVAPQSRAIRWEQIPASKPAEEWREF</sequence>
<dbReference type="SUPFAM" id="SSF58104">
    <property type="entry name" value="Methyl-accepting chemotaxis protein (MCP) signaling domain"/>
    <property type="match status" value="1"/>
</dbReference>
<comment type="similarity">
    <text evidence="7">Belongs to the methyl-accepting chemotaxis (MCP) protein family.</text>
</comment>
<accession>A0A934SRZ7</accession>
<dbReference type="InterPro" id="IPR004089">
    <property type="entry name" value="MCPsignal_dom"/>
</dbReference>
<keyword evidence="8" id="KW-0807">Transducer</keyword>
<dbReference type="Pfam" id="PF00015">
    <property type="entry name" value="MCPsignal"/>
    <property type="match status" value="1"/>
</dbReference>